<proteinExistence type="predicted"/>
<evidence type="ECO:0000313" key="2">
    <source>
        <dbReference type="Proteomes" id="UP000275267"/>
    </source>
</evidence>
<dbReference type="Proteomes" id="UP000275267">
    <property type="component" value="Unassembled WGS sequence"/>
</dbReference>
<sequence>MSQPNAIAISTKLDGPSNYREWAFSVKTVLRGFGLASHLTDDPPVDTSKDGSGAAAVKSWRNDDGRVMSAIVTSMKSSLIMSLENHDTAKEMWEYLKGRYIQNSGALLLNLMQSLHSLHMSIEEYYTAFDRLMGPFLSMVP</sequence>
<reference evidence="2" key="1">
    <citation type="journal article" date="2019" name="Nat. Commun.">
        <title>The genome of broomcorn millet.</title>
        <authorList>
            <person name="Zou C."/>
            <person name="Miki D."/>
            <person name="Li D."/>
            <person name="Tang Q."/>
            <person name="Xiao L."/>
            <person name="Rajput S."/>
            <person name="Deng P."/>
            <person name="Jia W."/>
            <person name="Huang R."/>
            <person name="Zhang M."/>
            <person name="Sun Y."/>
            <person name="Hu J."/>
            <person name="Fu X."/>
            <person name="Schnable P.S."/>
            <person name="Li F."/>
            <person name="Zhang H."/>
            <person name="Feng B."/>
            <person name="Zhu X."/>
            <person name="Liu R."/>
            <person name="Schnable J.C."/>
            <person name="Zhu J.-K."/>
            <person name="Zhang H."/>
        </authorList>
    </citation>
    <scope>NUCLEOTIDE SEQUENCE [LARGE SCALE GENOMIC DNA]</scope>
</reference>
<organism evidence="1 2">
    <name type="scientific">Panicum miliaceum</name>
    <name type="common">Proso millet</name>
    <name type="synonym">Broomcorn millet</name>
    <dbReference type="NCBI Taxonomy" id="4540"/>
    <lineage>
        <taxon>Eukaryota</taxon>
        <taxon>Viridiplantae</taxon>
        <taxon>Streptophyta</taxon>
        <taxon>Embryophyta</taxon>
        <taxon>Tracheophyta</taxon>
        <taxon>Spermatophyta</taxon>
        <taxon>Magnoliopsida</taxon>
        <taxon>Liliopsida</taxon>
        <taxon>Poales</taxon>
        <taxon>Poaceae</taxon>
        <taxon>PACMAD clade</taxon>
        <taxon>Panicoideae</taxon>
        <taxon>Panicodae</taxon>
        <taxon>Paniceae</taxon>
        <taxon>Panicinae</taxon>
        <taxon>Panicum</taxon>
        <taxon>Panicum sect. Panicum</taxon>
    </lineage>
</organism>
<evidence type="ECO:0000313" key="1">
    <source>
        <dbReference type="EMBL" id="RLM86589.1"/>
    </source>
</evidence>
<comment type="caution">
    <text evidence="1">The sequence shown here is derived from an EMBL/GenBank/DDBJ whole genome shotgun (WGS) entry which is preliminary data.</text>
</comment>
<dbReference type="OrthoDB" id="682732at2759"/>
<dbReference type="PANTHER" id="PTHR37610:SF40">
    <property type="entry name" value="OS01G0909600 PROTEIN"/>
    <property type="match status" value="1"/>
</dbReference>
<protein>
    <recommendedName>
        <fullName evidence="3">Retrotransposon Copia-like N-terminal domain-containing protein</fullName>
    </recommendedName>
</protein>
<keyword evidence="2" id="KW-1185">Reference proteome</keyword>
<dbReference type="AlphaFoldDB" id="A0A3L6QSS1"/>
<dbReference type="Pfam" id="PF14223">
    <property type="entry name" value="Retrotran_gag_2"/>
    <property type="match status" value="1"/>
</dbReference>
<dbReference type="EMBL" id="PQIB02000011">
    <property type="protein sequence ID" value="RLM86589.1"/>
    <property type="molecule type" value="Genomic_DNA"/>
</dbReference>
<name>A0A3L6QSS1_PANMI</name>
<evidence type="ECO:0008006" key="3">
    <source>
        <dbReference type="Google" id="ProtNLM"/>
    </source>
</evidence>
<accession>A0A3L6QSS1</accession>
<dbReference type="PANTHER" id="PTHR37610">
    <property type="entry name" value="CCHC-TYPE DOMAIN-CONTAINING PROTEIN"/>
    <property type="match status" value="1"/>
</dbReference>
<gene>
    <name evidence="1" type="ORF">C2845_PM04G11460</name>
</gene>